<dbReference type="Proteomes" id="UP000594263">
    <property type="component" value="Unplaced"/>
</dbReference>
<dbReference type="EnsemblPlants" id="Kaladp0095s0337.1.v1.1">
    <property type="protein sequence ID" value="Kaladp0095s0337.1.v1.1.CDS.1"/>
    <property type="gene ID" value="Kaladp0095s0337.v1.1"/>
</dbReference>
<feature type="compositionally biased region" description="Polar residues" evidence="1">
    <location>
        <begin position="73"/>
        <end position="83"/>
    </location>
</feature>
<evidence type="ECO:0000256" key="1">
    <source>
        <dbReference type="SAM" id="MobiDB-lite"/>
    </source>
</evidence>
<name>A0A7N0V2U2_KALFE</name>
<sequence length="83" mass="9085">MPFELSGCFERDRVRVADRTRVPLVETDSFSELRGEPARYLPSFMLPEIHSGGESHGEGGGADRGRTHPPSPSASTNTPQSSW</sequence>
<feature type="compositionally biased region" description="Basic and acidic residues" evidence="1">
    <location>
        <begin position="51"/>
        <end position="66"/>
    </location>
</feature>
<reference evidence="2" key="1">
    <citation type="submission" date="2021-01" db="UniProtKB">
        <authorList>
            <consortium name="EnsemblPlants"/>
        </authorList>
    </citation>
    <scope>IDENTIFICATION</scope>
</reference>
<accession>A0A7N0V2U2</accession>
<evidence type="ECO:0000313" key="3">
    <source>
        <dbReference type="Proteomes" id="UP000594263"/>
    </source>
</evidence>
<evidence type="ECO:0000313" key="2">
    <source>
        <dbReference type="EnsemblPlants" id="Kaladp0095s0337.1.v1.1.CDS.1"/>
    </source>
</evidence>
<protein>
    <submittedName>
        <fullName evidence="2">Uncharacterized protein</fullName>
    </submittedName>
</protein>
<proteinExistence type="predicted"/>
<dbReference type="AlphaFoldDB" id="A0A7N0V2U2"/>
<organism evidence="2 3">
    <name type="scientific">Kalanchoe fedtschenkoi</name>
    <name type="common">Lavender scallops</name>
    <name type="synonym">South American air plant</name>
    <dbReference type="NCBI Taxonomy" id="63787"/>
    <lineage>
        <taxon>Eukaryota</taxon>
        <taxon>Viridiplantae</taxon>
        <taxon>Streptophyta</taxon>
        <taxon>Embryophyta</taxon>
        <taxon>Tracheophyta</taxon>
        <taxon>Spermatophyta</taxon>
        <taxon>Magnoliopsida</taxon>
        <taxon>eudicotyledons</taxon>
        <taxon>Gunneridae</taxon>
        <taxon>Pentapetalae</taxon>
        <taxon>Saxifragales</taxon>
        <taxon>Crassulaceae</taxon>
        <taxon>Kalanchoe</taxon>
    </lineage>
</organism>
<keyword evidence="3" id="KW-1185">Reference proteome</keyword>
<dbReference type="Gramene" id="Kaladp0095s0337.1.v1.1">
    <property type="protein sequence ID" value="Kaladp0095s0337.1.v1.1.CDS.1"/>
    <property type="gene ID" value="Kaladp0095s0337.v1.1"/>
</dbReference>
<feature type="region of interest" description="Disordered" evidence="1">
    <location>
        <begin position="47"/>
        <end position="83"/>
    </location>
</feature>